<accession>A0A1E3NJ83</accession>
<dbReference type="PANTHER" id="PTHR47803:SF1">
    <property type="entry name" value="TRNA-SPECIFIC ADENOSINE DEAMINASE 1"/>
    <property type="match status" value="1"/>
</dbReference>
<dbReference type="RefSeq" id="XP_019017317.1">
    <property type="nucleotide sequence ID" value="XM_019164150.1"/>
</dbReference>
<gene>
    <name evidence="2" type="ORF">PICMEDRAFT_72293</name>
</gene>
<evidence type="ECO:0000259" key="1">
    <source>
        <dbReference type="PROSITE" id="PS50141"/>
    </source>
</evidence>
<dbReference type="InterPro" id="IPR042935">
    <property type="entry name" value="Tad1"/>
</dbReference>
<dbReference type="GO" id="GO:0003723">
    <property type="term" value="F:RNA binding"/>
    <property type="evidence" value="ECO:0007669"/>
    <property type="project" value="InterPro"/>
</dbReference>
<protein>
    <recommendedName>
        <fullName evidence="1">A to I editase domain-containing protein</fullName>
    </recommendedName>
</protein>
<evidence type="ECO:0000313" key="2">
    <source>
        <dbReference type="EMBL" id="ODQ46204.1"/>
    </source>
</evidence>
<reference evidence="2 3" key="1">
    <citation type="journal article" date="2016" name="Proc. Natl. Acad. Sci. U.S.A.">
        <title>Comparative genomics of biotechnologically important yeasts.</title>
        <authorList>
            <person name="Riley R."/>
            <person name="Haridas S."/>
            <person name="Wolfe K.H."/>
            <person name="Lopes M.R."/>
            <person name="Hittinger C.T."/>
            <person name="Goeker M."/>
            <person name="Salamov A.A."/>
            <person name="Wisecaver J.H."/>
            <person name="Long T.M."/>
            <person name="Calvey C.H."/>
            <person name="Aerts A.L."/>
            <person name="Barry K.W."/>
            <person name="Choi C."/>
            <person name="Clum A."/>
            <person name="Coughlan A.Y."/>
            <person name="Deshpande S."/>
            <person name="Douglass A.P."/>
            <person name="Hanson S.J."/>
            <person name="Klenk H.-P."/>
            <person name="LaButti K.M."/>
            <person name="Lapidus A."/>
            <person name="Lindquist E.A."/>
            <person name="Lipzen A.M."/>
            <person name="Meier-Kolthoff J.P."/>
            <person name="Ohm R.A."/>
            <person name="Otillar R.P."/>
            <person name="Pangilinan J.L."/>
            <person name="Peng Y."/>
            <person name="Rokas A."/>
            <person name="Rosa C.A."/>
            <person name="Scheuner C."/>
            <person name="Sibirny A.A."/>
            <person name="Slot J.C."/>
            <person name="Stielow J.B."/>
            <person name="Sun H."/>
            <person name="Kurtzman C.P."/>
            <person name="Blackwell M."/>
            <person name="Grigoriev I.V."/>
            <person name="Jeffries T.W."/>
        </authorList>
    </citation>
    <scope>NUCLEOTIDE SEQUENCE [LARGE SCALE GENOMIC DNA]</scope>
    <source>
        <strain evidence="2 3">NRRL Y-2026</strain>
    </source>
</reference>
<dbReference type="PROSITE" id="PS50141">
    <property type="entry name" value="A_DEAMIN_EDITASE"/>
    <property type="match status" value="1"/>
</dbReference>
<dbReference type="GO" id="GO:0002100">
    <property type="term" value="P:tRNA wobble adenosine to inosine editing"/>
    <property type="evidence" value="ECO:0007669"/>
    <property type="project" value="InterPro"/>
</dbReference>
<dbReference type="GeneID" id="30180837"/>
<dbReference type="SMART" id="SM00552">
    <property type="entry name" value="ADEAMc"/>
    <property type="match status" value="1"/>
</dbReference>
<dbReference type="STRING" id="763406.A0A1E3NJ83"/>
<proteinExistence type="predicted"/>
<dbReference type="GO" id="GO:0043829">
    <property type="term" value="F:tRNA-specific adenosine-37 deaminase activity"/>
    <property type="evidence" value="ECO:0007669"/>
    <property type="project" value="TreeGrafter"/>
</dbReference>
<dbReference type="InterPro" id="IPR002466">
    <property type="entry name" value="A_deamin"/>
</dbReference>
<dbReference type="Pfam" id="PF02137">
    <property type="entry name" value="A_deamin"/>
    <property type="match status" value="1"/>
</dbReference>
<organism evidence="2 3">
    <name type="scientific">Pichia membranifaciens NRRL Y-2026</name>
    <dbReference type="NCBI Taxonomy" id="763406"/>
    <lineage>
        <taxon>Eukaryota</taxon>
        <taxon>Fungi</taxon>
        <taxon>Dikarya</taxon>
        <taxon>Ascomycota</taxon>
        <taxon>Saccharomycotina</taxon>
        <taxon>Pichiomycetes</taxon>
        <taxon>Pichiales</taxon>
        <taxon>Pichiaceae</taxon>
        <taxon>Pichia</taxon>
    </lineage>
</organism>
<dbReference type="PANTHER" id="PTHR47803">
    <property type="entry name" value="TRNA-SPECIFIC ADENOSINE DEAMINASE 1"/>
    <property type="match status" value="1"/>
</dbReference>
<name>A0A1E3NJ83_9ASCO</name>
<dbReference type="EMBL" id="KV454003">
    <property type="protein sequence ID" value="ODQ46204.1"/>
    <property type="molecule type" value="Genomic_DNA"/>
</dbReference>
<sequence length="401" mass="45149">MNDRAIAQNVSELVLGTYALPYKKLAKHLTDKQIKQLINARPNNDEFSVLSGIVYWHGEELSSMKLACLTTGVKCVPDIKLQNSCGKLVHDLHAEVLSIRSFSWYIMEEIEKLENQEASDLVEFDNLGKYRLKSDIRIALYISEVPCGDCSLEELSQLDPVPWKEGPESSNALRGRSSYTQVGKVRTKPGRMDSPISLSKSCGDKLTTVSMKGLLKGIVADLINNSHVLLDYIILPAEKAQKNSASLERCFNERIDFTAVEFYHRFKILNCSDDIVAKYNKLLEANKSGTLGIDREKKKRACDLSLVCIPESKVIEVINDGVKNGNSIKTVLKNGRGYSILCRYSMFQKRIQLDKSCNTYKSYLDWKKRASNAEYTEKVLRAKKSLGTWGDSTFDDFTLGV</sequence>
<keyword evidence="3" id="KW-1185">Reference proteome</keyword>
<feature type="domain" description="A to I editase" evidence="1">
    <location>
        <begin position="68"/>
        <end position="353"/>
    </location>
</feature>
<dbReference type="OrthoDB" id="10268011at2759"/>
<evidence type="ECO:0000313" key="3">
    <source>
        <dbReference type="Proteomes" id="UP000094455"/>
    </source>
</evidence>
<dbReference type="AlphaFoldDB" id="A0A1E3NJ83"/>
<dbReference type="Proteomes" id="UP000094455">
    <property type="component" value="Unassembled WGS sequence"/>
</dbReference>